<proteinExistence type="predicted"/>
<organism evidence="1 2">
    <name type="scientific">Dentipellis fragilis</name>
    <dbReference type="NCBI Taxonomy" id="205917"/>
    <lineage>
        <taxon>Eukaryota</taxon>
        <taxon>Fungi</taxon>
        <taxon>Dikarya</taxon>
        <taxon>Basidiomycota</taxon>
        <taxon>Agaricomycotina</taxon>
        <taxon>Agaricomycetes</taxon>
        <taxon>Russulales</taxon>
        <taxon>Hericiaceae</taxon>
        <taxon>Dentipellis</taxon>
    </lineage>
</organism>
<gene>
    <name evidence="1" type="ORF">EVG20_g8141</name>
</gene>
<evidence type="ECO:0000313" key="1">
    <source>
        <dbReference type="EMBL" id="TFY58465.1"/>
    </source>
</evidence>
<accession>A0A4Y9Y7Z0</accession>
<comment type="caution">
    <text evidence="1">The sequence shown here is derived from an EMBL/GenBank/DDBJ whole genome shotgun (WGS) entry which is preliminary data.</text>
</comment>
<name>A0A4Y9Y7Z0_9AGAM</name>
<dbReference type="EMBL" id="SEOQ01000680">
    <property type="protein sequence ID" value="TFY58465.1"/>
    <property type="molecule type" value="Genomic_DNA"/>
</dbReference>
<evidence type="ECO:0000313" key="2">
    <source>
        <dbReference type="Proteomes" id="UP000298327"/>
    </source>
</evidence>
<reference evidence="1 2" key="1">
    <citation type="submission" date="2019-02" db="EMBL/GenBank/DDBJ databases">
        <title>Genome sequencing of the rare red list fungi Dentipellis fragilis.</title>
        <authorList>
            <person name="Buettner E."/>
            <person name="Kellner H."/>
        </authorList>
    </citation>
    <scope>NUCLEOTIDE SEQUENCE [LARGE SCALE GENOMIC DNA]</scope>
    <source>
        <strain evidence="1 2">DSM 105465</strain>
    </source>
</reference>
<protein>
    <submittedName>
        <fullName evidence="1">Uncharacterized protein</fullName>
    </submittedName>
</protein>
<keyword evidence="2" id="KW-1185">Reference proteome</keyword>
<sequence length="103" mass="11272">MRRIPAMASSSNASAFSHSVCYRPMRAVQPRVISCIHYSSVKPTNSVWCPGCANGPDANGSGTYLYHAVHEHVSWPISHHLPALAVYALTYPHTRHGDPMSTL</sequence>
<dbReference type="AlphaFoldDB" id="A0A4Y9Y7Z0"/>
<dbReference type="Proteomes" id="UP000298327">
    <property type="component" value="Unassembled WGS sequence"/>
</dbReference>